<keyword evidence="8" id="KW-1185">Reference proteome</keyword>
<proteinExistence type="predicted"/>
<dbReference type="EMBL" id="OU892281">
    <property type="protein sequence ID" value="CAG9768757.1"/>
    <property type="molecule type" value="Genomic_DNA"/>
</dbReference>
<evidence type="ECO:0000313" key="8">
    <source>
        <dbReference type="Proteomes" id="UP001152799"/>
    </source>
</evidence>
<feature type="compositionally biased region" description="Polar residues" evidence="4">
    <location>
        <begin position="1"/>
        <end position="13"/>
    </location>
</feature>
<reference evidence="7" key="1">
    <citation type="submission" date="2022-01" db="EMBL/GenBank/DDBJ databases">
        <authorList>
            <person name="King R."/>
        </authorList>
    </citation>
    <scope>NUCLEOTIDE SEQUENCE</scope>
</reference>
<evidence type="ECO:0000259" key="6">
    <source>
        <dbReference type="Pfam" id="PF18437"/>
    </source>
</evidence>
<dbReference type="InterPro" id="IPR025574">
    <property type="entry name" value="Nucleoporin_FG_rpt"/>
</dbReference>
<evidence type="ECO:0000313" key="7">
    <source>
        <dbReference type="EMBL" id="CAG9768757.1"/>
    </source>
</evidence>
<evidence type="ECO:0000256" key="1">
    <source>
        <dbReference type="ARBA" id="ARBA00004123"/>
    </source>
</evidence>
<dbReference type="GO" id="GO:0044613">
    <property type="term" value="C:nuclear pore central transport channel"/>
    <property type="evidence" value="ECO:0007669"/>
    <property type="project" value="TreeGrafter"/>
</dbReference>
<dbReference type="Gene3D" id="1.20.5.170">
    <property type="match status" value="1"/>
</dbReference>
<comment type="subcellular location">
    <subcellularLocation>
        <location evidence="1">Nucleus</location>
    </subcellularLocation>
</comment>
<evidence type="ECO:0000256" key="2">
    <source>
        <dbReference type="ARBA" id="ARBA00022448"/>
    </source>
</evidence>
<dbReference type="InterPro" id="IPR040985">
    <property type="entry name" value="Nup54_C"/>
</dbReference>
<dbReference type="OrthoDB" id="6162375at2759"/>
<dbReference type="GO" id="GO:0036228">
    <property type="term" value="P:protein localization to nuclear inner membrane"/>
    <property type="evidence" value="ECO:0007669"/>
    <property type="project" value="TreeGrafter"/>
</dbReference>
<feature type="region of interest" description="Disordered" evidence="4">
    <location>
        <begin position="117"/>
        <end position="155"/>
    </location>
</feature>
<feature type="compositionally biased region" description="Low complexity" evidence="4">
    <location>
        <begin position="19"/>
        <end position="63"/>
    </location>
</feature>
<dbReference type="Gene3D" id="1.20.5.490">
    <property type="entry name" value="Single helix bin"/>
    <property type="match status" value="1"/>
</dbReference>
<accession>A0A9N9QK78</accession>
<dbReference type="PANTHER" id="PTHR13000:SF0">
    <property type="entry name" value="NUCLEOPORIN P54"/>
    <property type="match status" value="1"/>
</dbReference>
<protein>
    <recommendedName>
        <fullName evidence="9">Nucleoporin 54</fullName>
    </recommendedName>
</protein>
<keyword evidence="3" id="KW-0539">Nucleus</keyword>
<feature type="compositionally biased region" description="Polar residues" evidence="4">
    <location>
        <begin position="124"/>
        <end position="142"/>
    </location>
</feature>
<name>A0A9N9QK78_9CUCU</name>
<feature type="region of interest" description="Disordered" evidence="4">
    <location>
        <begin position="1"/>
        <end position="63"/>
    </location>
</feature>
<evidence type="ECO:0000259" key="5">
    <source>
        <dbReference type="Pfam" id="PF13874"/>
    </source>
</evidence>
<sequence length="687" mass="72324">MAFSFGNTSTPQKPTGFASPFGSTQPTTTQTTSFGFGQTQPAPSFGSTFGTAPTTAPPAFGATNTFGTTNAGFGATNTGFGATNTSFGATNTGFGTTNTGFGGSTFGTPAGGTAAPAFGSSFGNTQGSTFGNTQTQATTGMFGQQPAKPAGGLFGATTTSTASLFGGQPTPSLFGASNQTQAAPNLFGGNTTTPSLFGQTAAPSTTSSLFGTSFGQPAASTAPSFGGSGGLFGTAPQSTAPSLFGASTFGPTTAASGFSSFGAAGTTTTGFGGFGAAPSTSMFGAKPAQPAQLATSQNKSPQVIASVYSINVYNDERDEILKKWNMLQACWGTGKGYYHPSQPPIEYNTTNPFYRFKGIGYNAIPEQDNSEGIVKLVFLKKVADMKNQKEVLKNGIGGILGNRPNLTVEVLSIRAVSDTQTEVKICVSEKGVTGTSKKILATELSTFLNQPTQKQQLVAVGVLLTTPFVTPTKAELQEYLKNPPPGLEPQMWQAAIQDNPDPAKYIPVPINGFSDLRARILNQEYQNGLHLAYAEKAHADVVDLQTKHSRSVAQSAELKQKFLELQHRVLRVLVKQECSRNVGIAIRPEEEQMRGRLELIYQALNMPNQFKGQLNELLSKIKLIESSAIIDCQYNLVPETKDDIKQFLHMQQNAIAQLINIVASDLQSLQIITKGLKEMKEGQSLTS</sequence>
<gene>
    <name evidence="7" type="ORF">CEUTPL_LOCUS9280</name>
</gene>
<evidence type="ECO:0000256" key="3">
    <source>
        <dbReference type="ARBA" id="ARBA00023242"/>
    </source>
</evidence>
<dbReference type="Pfam" id="PF18437">
    <property type="entry name" value="Nup54_C"/>
    <property type="match status" value="1"/>
</dbReference>
<dbReference type="Pfam" id="PF13634">
    <property type="entry name" value="Nucleoporin_FG"/>
    <property type="match status" value="3"/>
</dbReference>
<dbReference type="InterPro" id="IPR024864">
    <property type="entry name" value="Nup54/Nup57/Nup44"/>
</dbReference>
<evidence type="ECO:0000256" key="4">
    <source>
        <dbReference type="SAM" id="MobiDB-lite"/>
    </source>
</evidence>
<dbReference type="GO" id="GO:0006607">
    <property type="term" value="P:NLS-bearing protein import into nucleus"/>
    <property type="evidence" value="ECO:0007669"/>
    <property type="project" value="TreeGrafter"/>
</dbReference>
<feature type="domain" description="Nucleoporin Nup54 alpha-helical" evidence="5">
    <location>
        <begin position="483"/>
        <end position="620"/>
    </location>
</feature>
<feature type="domain" description="Nup54 C-terminal interacting" evidence="6">
    <location>
        <begin position="634"/>
        <end position="672"/>
    </location>
</feature>
<dbReference type="GO" id="GO:0017056">
    <property type="term" value="F:structural constituent of nuclear pore"/>
    <property type="evidence" value="ECO:0007669"/>
    <property type="project" value="TreeGrafter"/>
</dbReference>
<organism evidence="7 8">
    <name type="scientific">Ceutorhynchus assimilis</name>
    <name type="common">cabbage seed weevil</name>
    <dbReference type="NCBI Taxonomy" id="467358"/>
    <lineage>
        <taxon>Eukaryota</taxon>
        <taxon>Metazoa</taxon>
        <taxon>Ecdysozoa</taxon>
        <taxon>Arthropoda</taxon>
        <taxon>Hexapoda</taxon>
        <taxon>Insecta</taxon>
        <taxon>Pterygota</taxon>
        <taxon>Neoptera</taxon>
        <taxon>Endopterygota</taxon>
        <taxon>Coleoptera</taxon>
        <taxon>Polyphaga</taxon>
        <taxon>Cucujiformia</taxon>
        <taxon>Curculionidae</taxon>
        <taxon>Ceutorhynchinae</taxon>
        <taxon>Ceutorhynchus</taxon>
    </lineage>
</organism>
<dbReference type="InterPro" id="IPR025712">
    <property type="entry name" value="Nup54_alpha-helical_dom"/>
</dbReference>
<dbReference type="Proteomes" id="UP001152799">
    <property type="component" value="Chromosome 5"/>
</dbReference>
<keyword evidence="2" id="KW-0813">Transport</keyword>
<evidence type="ECO:0008006" key="9">
    <source>
        <dbReference type="Google" id="ProtNLM"/>
    </source>
</evidence>
<dbReference type="GO" id="GO:0006999">
    <property type="term" value="P:nuclear pore organization"/>
    <property type="evidence" value="ECO:0007669"/>
    <property type="project" value="TreeGrafter"/>
</dbReference>
<dbReference type="AlphaFoldDB" id="A0A9N9QK78"/>
<dbReference type="PANTHER" id="PTHR13000">
    <property type="entry name" value="NUCLEOPORIN P54"/>
    <property type="match status" value="1"/>
</dbReference>
<dbReference type="Pfam" id="PF13874">
    <property type="entry name" value="Nup54"/>
    <property type="match status" value="1"/>
</dbReference>